<dbReference type="STRING" id="1802270.A3C07_04355"/>
<proteinExistence type="inferred from homology"/>
<name>A0A1G2KMK6_9BACT</name>
<evidence type="ECO:0008006" key="4">
    <source>
        <dbReference type="Google" id="ProtNLM"/>
    </source>
</evidence>
<dbReference type="Gene3D" id="3.60.70.12">
    <property type="entry name" value="L-amino peptidase D-ALA esterase/amidase"/>
    <property type="match status" value="1"/>
</dbReference>
<dbReference type="GO" id="GO:0004177">
    <property type="term" value="F:aminopeptidase activity"/>
    <property type="evidence" value="ECO:0007669"/>
    <property type="project" value="TreeGrafter"/>
</dbReference>
<dbReference type="PANTHER" id="PTHR36512">
    <property type="entry name" value="D-AMINOPEPTIDASE"/>
    <property type="match status" value="1"/>
</dbReference>
<accession>A0A1G2KMK6</accession>
<evidence type="ECO:0000313" key="2">
    <source>
        <dbReference type="EMBL" id="OHA00655.1"/>
    </source>
</evidence>
<comment type="similarity">
    <text evidence="1">Belongs to the peptidase S58 family.</text>
</comment>
<dbReference type="EMBL" id="MHQI01000010">
    <property type="protein sequence ID" value="OHA00655.1"/>
    <property type="molecule type" value="Genomic_DNA"/>
</dbReference>
<dbReference type="InterPro" id="IPR005321">
    <property type="entry name" value="Peptidase_S58_DmpA"/>
</dbReference>
<reference evidence="2 3" key="1">
    <citation type="journal article" date="2016" name="Nat. Commun.">
        <title>Thousands of microbial genomes shed light on interconnected biogeochemical processes in an aquifer system.</title>
        <authorList>
            <person name="Anantharaman K."/>
            <person name="Brown C.T."/>
            <person name="Hug L.A."/>
            <person name="Sharon I."/>
            <person name="Castelle C.J."/>
            <person name="Probst A.J."/>
            <person name="Thomas B.C."/>
            <person name="Singh A."/>
            <person name="Wilkins M.J."/>
            <person name="Karaoz U."/>
            <person name="Brodie E.L."/>
            <person name="Williams K.H."/>
            <person name="Hubbard S.S."/>
            <person name="Banfield J.F."/>
        </authorList>
    </citation>
    <scope>NUCLEOTIDE SEQUENCE [LARGE SCALE GENOMIC DNA]</scope>
</reference>
<comment type="caution">
    <text evidence="2">The sequence shown here is derived from an EMBL/GenBank/DDBJ whole genome shotgun (WGS) entry which is preliminary data.</text>
</comment>
<dbReference type="Proteomes" id="UP000179023">
    <property type="component" value="Unassembled WGS sequence"/>
</dbReference>
<evidence type="ECO:0000256" key="1">
    <source>
        <dbReference type="ARBA" id="ARBA00007068"/>
    </source>
</evidence>
<evidence type="ECO:0000313" key="3">
    <source>
        <dbReference type="Proteomes" id="UP000179023"/>
    </source>
</evidence>
<dbReference type="InterPro" id="IPR016117">
    <property type="entry name" value="ArgJ-like_dom_sf"/>
</dbReference>
<gene>
    <name evidence="2" type="ORF">A3C07_04355</name>
</gene>
<sequence length="358" mass="37808">MTQQKFKKRFFEYGFQVGILPPGPKNTIADVGGIRVGHFTKLEGDDIRTGITLIDPWTKDLFIKKLPAAVAVGNGFGKLAGSTQVDEMGVIETPIALTNVLAVGPVMRGVVDIMLKTTSVLSPLDAINVVVGEINDGRLNDIHQDVLKKEDVQKAFDALSSEVQIGNIGAGTGARAFSWKGGIGTASRTITVAGARYTLGMLVLTNYGGSLTILGVPIGKILDKTDFSDITSAHDGGSCIVVLATDAPVTSRQLMRLARRSFLGLARTGSVMSHASGDYAIAFSTNRAGLEGSGTIGVCMEDKNLTGFFLAAVESVEEGVYDALFAAETMRGRGGNILESLPVDAVLHLLRKSIHTTP</sequence>
<organism evidence="2 3">
    <name type="scientific">Candidatus Sungbacteria bacterium RIFCSPHIGHO2_02_FULL_47_11</name>
    <dbReference type="NCBI Taxonomy" id="1802270"/>
    <lineage>
        <taxon>Bacteria</taxon>
        <taxon>Candidatus Sungiibacteriota</taxon>
    </lineage>
</organism>
<dbReference type="Pfam" id="PF03576">
    <property type="entry name" value="Peptidase_S58"/>
    <property type="match status" value="1"/>
</dbReference>
<dbReference type="SUPFAM" id="SSF56266">
    <property type="entry name" value="DmpA/ArgJ-like"/>
    <property type="match status" value="1"/>
</dbReference>
<dbReference type="AlphaFoldDB" id="A0A1G2KMK6"/>
<protein>
    <recommendedName>
        <fullName evidence="4">Aminopeptidase</fullName>
    </recommendedName>
</protein>
<dbReference type="PANTHER" id="PTHR36512:SF3">
    <property type="entry name" value="BLR5678 PROTEIN"/>
    <property type="match status" value="1"/>
</dbReference>